<name>A0ACC0LID0_RHOML</name>
<evidence type="ECO:0000313" key="1">
    <source>
        <dbReference type="EMBL" id="KAI8528365.1"/>
    </source>
</evidence>
<comment type="caution">
    <text evidence="1">The sequence shown here is derived from an EMBL/GenBank/DDBJ whole genome shotgun (WGS) entry which is preliminary data.</text>
</comment>
<evidence type="ECO:0000313" key="2">
    <source>
        <dbReference type="Proteomes" id="UP001062846"/>
    </source>
</evidence>
<sequence>MAASREGHYRGVRERPCGHYATDICDQWKKTRIWLGTFNTLDVSAVEATSTAAEGDDSGASEGGAPHVSEQGKQWRRPSIGFLLLAARPGTSGMHGIKAGKKQYNHKCKTGIFSSLPRNGRIVWILNLAEGMADSSLELENFYLLVLKLYVEVVLSHSRRLYFCSCGEGKLGGNATGYLFNLYVVTHDTGKRYNHQLATYALKPKINVQRSLKGVDLKELDHLGGLERIQGETESKNRQYSHIKLGSFSATGFCCFLFGFIVDCCLSTSMKPILEQGTTLLAYESCFVLFPSSLDPSFQLESISHTYTPLTTQSCRLLKNPTQIIEAPSTVEEEEEEEEEEEPLPEEYVLIEKTPRWID</sequence>
<gene>
    <name evidence="1" type="ORF">RHMOL_Rhmol12G0143800</name>
</gene>
<protein>
    <submittedName>
        <fullName evidence="1">Uncharacterized protein</fullName>
    </submittedName>
</protein>
<organism evidence="1 2">
    <name type="scientific">Rhododendron molle</name>
    <name type="common">Chinese azalea</name>
    <name type="synonym">Azalea mollis</name>
    <dbReference type="NCBI Taxonomy" id="49168"/>
    <lineage>
        <taxon>Eukaryota</taxon>
        <taxon>Viridiplantae</taxon>
        <taxon>Streptophyta</taxon>
        <taxon>Embryophyta</taxon>
        <taxon>Tracheophyta</taxon>
        <taxon>Spermatophyta</taxon>
        <taxon>Magnoliopsida</taxon>
        <taxon>eudicotyledons</taxon>
        <taxon>Gunneridae</taxon>
        <taxon>Pentapetalae</taxon>
        <taxon>asterids</taxon>
        <taxon>Ericales</taxon>
        <taxon>Ericaceae</taxon>
        <taxon>Ericoideae</taxon>
        <taxon>Rhodoreae</taxon>
        <taxon>Rhododendron</taxon>
    </lineage>
</organism>
<accession>A0ACC0LID0</accession>
<keyword evidence="2" id="KW-1185">Reference proteome</keyword>
<reference evidence="1" key="1">
    <citation type="submission" date="2022-02" db="EMBL/GenBank/DDBJ databases">
        <title>Plant Genome Project.</title>
        <authorList>
            <person name="Zhang R.-G."/>
        </authorList>
    </citation>
    <scope>NUCLEOTIDE SEQUENCE</scope>
    <source>
        <strain evidence="1">AT1</strain>
    </source>
</reference>
<proteinExistence type="predicted"/>
<dbReference type="Proteomes" id="UP001062846">
    <property type="component" value="Chromosome 12"/>
</dbReference>
<dbReference type="EMBL" id="CM046399">
    <property type="protein sequence ID" value="KAI8528365.1"/>
    <property type="molecule type" value="Genomic_DNA"/>
</dbReference>